<evidence type="ECO:0000256" key="2">
    <source>
        <dbReference type="ARBA" id="ARBA00023136"/>
    </source>
</evidence>
<comment type="subcellular location">
    <subcellularLocation>
        <location evidence="4">Cell outer membrane</location>
        <topology evidence="4">Lipid-anchor</topology>
    </subcellularLocation>
</comment>
<accession>A0A1A7C3E3</accession>
<dbReference type="EMBL" id="LOCQ01000048">
    <property type="protein sequence ID" value="OBV40247.1"/>
    <property type="molecule type" value="Genomic_DNA"/>
</dbReference>
<dbReference type="InterPro" id="IPR007450">
    <property type="entry name" value="BamE_dom"/>
</dbReference>
<evidence type="ECO:0000256" key="5">
    <source>
        <dbReference type="SAM" id="MobiDB-lite"/>
    </source>
</evidence>
<feature type="compositionally biased region" description="Low complexity" evidence="5">
    <location>
        <begin position="215"/>
        <end position="224"/>
    </location>
</feature>
<feature type="compositionally biased region" description="Low complexity" evidence="5">
    <location>
        <begin position="187"/>
        <end position="204"/>
    </location>
</feature>
<dbReference type="GO" id="GO:0051205">
    <property type="term" value="P:protein insertion into membrane"/>
    <property type="evidence" value="ECO:0007669"/>
    <property type="project" value="UniProtKB-UniRule"/>
</dbReference>
<comment type="subunit">
    <text evidence="4">Part of the Bam complex.</text>
</comment>
<sequence length="232" mass="24872">MRVTPAVLPSLRHRMSFRLPGVAALVCVALMATGCASRGILGEKPAASQKEGKELVPEQGAQTTTVTPLQKFMWFFSPYRPDIQQGNFVSEEMVSQLKEGMTRDQVRFVLGTPLLTDLFHADRWDYPFRLARGNGETTSSRVVVYFDKEGKVARFEGGNLPTEKEYIDRIAGPSPFAKLAKAGAPAAGTPAAVVPSPVAPSAVPSNPDNTPAMIPVTKPAVTPAEPAPAPTK</sequence>
<dbReference type="PANTHER" id="PTHR37482">
    <property type="entry name" value="OUTER MEMBRANE PROTEIN ASSEMBLY FACTOR BAME"/>
    <property type="match status" value="1"/>
</dbReference>
<comment type="function">
    <text evidence="4">Part of the outer membrane protein assembly complex, which is involved in assembly and insertion of beta-barrel proteins into the outer membrane.</text>
</comment>
<name>A0A1A7C3E3_9BURK</name>
<reference evidence="7 8" key="1">
    <citation type="submission" date="2016-04" db="EMBL/GenBank/DDBJ databases">
        <title>Draft genome sequence of Janthinobacterium psychrotolerans sp. nov., isolated from freshwater sediments in Denmark.</title>
        <authorList>
            <person name="Gong X."/>
            <person name="Skrivergaard S."/>
            <person name="Korsgaard B.S."/>
            <person name="Schreiber L."/>
            <person name="Marshall I.P."/>
            <person name="Finster K."/>
            <person name="Schramm A."/>
        </authorList>
    </citation>
    <scope>NUCLEOTIDE SEQUENCE [LARGE SCALE GENOMIC DNA]</scope>
    <source>
        <strain evidence="7 8">S3-2</strain>
    </source>
</reference>
<keyword evidence="1 4" id="KW-0732">Signal</keyword>
<dbReference type="PATRIC" id="fig|1747903.4.peg.3877"/>
<dbReference type="STRING" id="1747903.ASR47_10156"/>
<dbReference type="OrthoDB" id="9808250at2"/>
<dbReference type="AlphaFoldDB" id="A0A1A7C3E3"/>
<dbReference type="Gene3D" id="3.30.1450.10">
    <property type="match status" value="1"/>
</dbReference>
<evidence type="ECO:0000256" key="1">
    <source>
        <dbReference type="ARBA" id="ARBA00022729"/>
    </source>
</evidence>
<feature type="region of interest" description="Disordered" evidence="5">
    <location>
        <begin position="187"/>
        <end position="232"/>
    </location>
</feature>
<comment type="similarity">
    <text evidence="4">Belongs to the BamE family.</text>
</comment>
<keyword evidence="2 4" id="KW-0472">Membrane</keyword>
<dbReference type="HAMAP" id="MF_00925">
    <property type="entry name" value="OM_assembly_BamE"/>
    <property type="match status" value="1"/>
</dbReference>
<keyword evidence="3 4" id="KW-0998">Cell outer membrane</keyword>
<dbReference type="GO" id="GO:0030674">
    <property type="term" value="F:protein-macromolecule adaptor activity"/>
    <property type="evidence" value="ECO:0007669"/>
    <property type="project" value="TreeGrafter"/>
</dbReference>
<protein>
    <recommendedName>
        <fullName evidence="4">Outer membrane protein assembly factor BamE</fullName>
    </recommendedName>
</protein>
<dbReference type="InterPro" id="IPR026592">
    <property type="entry name" value="BamE"/>
</dbReference>
<dbReference type="GO" id="GO:1990063">
    <property type="term" value="C:Bam protein complex"/>
    <property type="evidence" value="ECO:0007669"/>
    <property type="project" value="TreeGrafter"/>
</dbReference>
<keyword evidence="4" id="KW-0564">Palmitate</keyword>
<evidence type="ECO:0000256" key="3">
    <source>
        <dbReference type="ARBA" id="ARBA00023237"/>
    </source>
</evidence>
<keyword evidence="8" id="KW-1185">Reference proteome</keyword>
<dbReference type="Proteomes" id="UP000092713">
    <property type="component" value="Unassembled WGS sequence"/>
</dbReference>
<dbReference type="InterPro" id="IPR037873">
    <property type="entry name" value="BamE-like"/>
</dbReference>
<organism evidence="7 8">
    <name type="scientific">Janthinobacterium psychrotolerans</name>
    <dbReference type="NCBI Taxonomy" id="1747903"/>
    <lineage>
        <taxon>Bacteria</taxon>
        <taxon>Pseudomonadati</taxon>
        <taxon>Pseudomonadota</taxon>
        <taxon>Betaproteobacteria</taxon>
        <taxon>Burkholderiales</taxon>
        <taxon>Oxalobacteraceae</taxon>
        <taxon>Janthinobacterium</taxon>
    </lineage>
</organism>
<dbReference type="PANTHER" id="PTHR37482:SF1">
    <property type="entry name" value="OUTER MEMBRANE PROTEIN ASSEMBLY FACTOR BAME"/>
    <property type="match status" value="1"/>
</dbReference>
<evidence type="ECO:0000259" key="6">
    <source>
        <dbReference type="Pfam" id="PF04355"/>
    </source>
</evidence>
<feature type="domain" description="Outer membrane protein assembly factor BamE" evidence="6">
    <location>
        <begin position="86"/>
        <end position="153"/>
    </location>
</feature>
<evidence type="ECO:0000313" key="7">
    <source>
        <dbReference type="EMBL" id="OBV40247.1"/>
    </source>
</evidence>
<keyword evidence="4" id="KW-0449">Lipoprotein</keyword>
<dbReference type="PROSITE" id="PS51257">
    <property type="entry name" value="PROKAR_LIPOPROTEIN"/>
    <property type="match status" value="1"/>
</dbReference>
<gene>
    <name evidence="4" type="primary">bamE</name>
    <name evidence="7" type="ORF">ASR47_10156</name>
</gene>
<evidence type="ECO:0000313" key="8">
    <source>
        <dbReference type="Proteomes" id="UP000092713"/>
    </source>
</evidence>
<dbReference type="Pfam" id="PF04355">
    <property type="entry name" value="BamE"/>
    <property type="match status" value="1"/>
</dbReference>
<evidence type="ECO:0000256" key="4">
    <source>
        <dbReference type="HAMAP-Rule" id="MF_00925"/>
    </source>
</evidence>
<comment type="caution">
    <text evidence="7">The sequence shown here is derived from an EMBL/GenBank/DDBJ whole genome shotgun (WGS) entry which is preliminary data.</text>
</comment>
<dbReference type="GO" id="GO:0043165">
    <property type="term" value="P:Gram-negative-bacterium-type cell outer membrane assembly"/>
    <property type="evidence" value="ECO:0007669"/>
    <property type="project" value="UniProtKB-UniRule"/>
</dbReference>
<proteinExistence type="inferred from homology"/>